<organism evidence="3">
    <name type="scientific">Firmicutes phage HS19</name>
    <dbReference type="NCBI Taxonomy" id="3056397"/>
    <lineage>
        <taxon>Viruses</taxon>
    </lineage>
</organism>
<dbReference type="InterPro" id="IPR038713">
    <property type="entry name" value="Terminase_Gp1_N_sf"/>
</dbReference>
<name>A0AA49X5H6_9VIRU</name>
<keyword evidence="2" id="KW-0231">Viral genome packaging</keyword>
<keyword evidence="1" id="KW-1188">Viral release from host cell</keyword>
<proteinExistence type="predicted"/>
<dbReference type="PANTHER" id="PTHR41328:SF2">
    <property type="entry name" value="TERMINASE SMALL SUBUNIT"/>
    <property type="match status" value="1"/>
</dbReference>
<evidence type="ECO:0000256" key="2">
    <source>
        <dbReference type="ARBA" id="ARBA00023219"/>
    </source>
</evidence>
<evidence type="ECO:0000256" key="1">
    <source>
        <dbReference type="ARBA" id="ARBA00022612"/>
    </source>
</evidence>
<reference evidence="3" key="1">
    <citation type="submission" date="2023-04" db="EMBL/GenBank/DDBJ databases">
        <title>The human skin virome in hidradenitis suppurativa patients.</title>
        <authorList>
            <person name="Jansen D."/>
        </authorList>
    </citation>
    <scope>NUCLEOTIDE SEQUENCE</scope>
    <source>
        <strain evidence="3">VC4_HSPhageD</strain>
    </source>
</reference>
<dbReference type="Pfam" id="PF03592">
    <property type="entry name" value="Terminase_2"/>
    <property type="match status" value="1"/>
</dbReference>
<dbReference type="PANTHER" id="PTHR41328">
    <property type="entry name" value="TERMINASE SMALL SUBUNIT-RELATED"/>
    <property type="match status" value="1"/>
</dbReference>
<dbReference type="Gene3D" id="1.10.10.1400">
    <property type="entry name" value="Terminase, small subunit, N-terminal DNA-binding domain, HTH motif"/>
    <property type="match status" value="1"/>
</dbReference>
<accession>A0AA49X5H6</accession>
<dbReference type="EMBL" id="OQ890325">
    <property type="protein sequence ID" value="WLJ26311.1"/>
    <property type="molecule type" value="Genomic_DNA"/>
</dbReference>
<dbReference type="InterPro" id="IPR005335">
    <property type="entry name" value="Terminase_ssu"/>
</dbReference>
<dbReference type="InterPro" id="IPR052404">
    <property type="entry name" value="SPP1-like_terminase"/>
</dbReference>
<dbReference type="GO" id="GO:0051276">
    <property type="term" value="P:chromosome organization"/>
    <property type="evidence" value="ECO:0007669"/>
    <property type="project" value="InterPro"/>
</dbReference>
<evidence type="ECO:0000313" key="3">
    <source>
        <dbReference type="EMBL" id="WLJ26311.1"/>
    </source>
</evidence>
<protein>
    <submittedName>
        <fullName evidence="3">Terminase small subunit</fullName>
    </submittedName>
</protein>
<sequence length="172" mass="19739">MKKLTIKQRRFADEYIISGNASDAARKAGYSHKYINSNVQKLLQNTVIKRYIEDKLRELNSEKIMDLKEALELTTAIARREVQKGYSKTVDKISGEVTKEIEYEFTPTIEESQKSLEHLLKCLGGSKDELDKTQQKANIELIKSKINALNSTDNREDRLDRLFDIVEGEIDG</sequence>